<organism evidence="3 4">
    <name type="scientific">Nocardioides kribbensis</name>
    <dbReference type="NCBI Taxonomy" id="305517"/>
    <lineage>
        <taxon>Bacteria</taxon>
        <taxon>Bacillati</taxon>
        <taxon>Actinomycetota</taxon>
        <taxon>Actinomycetes</taxon>
        <taxon>Propionibacteriales</taxon>
        <taxon>Nocardioidaceae</taxon>
        <taxon>Nocardioides</taxon>
    </lineage>
</organism>
<gene>
    <name evidence="3" type="ORF">V6R90_11540</name>
</gene>
<evidence type="ECO:0000313" key="4">
    <source>
        <dbReference type="Proteomes" id="UP001482520"/>
    </source>
</evidence>
<evidence type="ECO:0000256" key="2">
    <source>
        <dbReference type="SAM" id="SignalP"/>
    </source>
</evidence>
<evidence type="ECO:0000313" key="3">
    <source>
        <dbReference type="EMBL" id="MEQ7847911.1"/>
    </source>
</evidence>
<name>A0ABV1NZH1_9ACTN</name>
<dbReference type="Proteomes" id="UP001482520">
    <property type="component" value="Unassembled WGS sequence"/>
</dbReference>
<sequence length="182" mass="18733">MRLLPAAAAAALVLGVAAPLALTAPASAATVVVTDPTGDAGGAKRLDVTRVKVANDDRRVVVRTAFAADRSGVLVVSLDPRGDTGLRLVARKNGSGDVSAEVVEGAFTDREPTEAPLECDGLRLRWADDVARLSMPSTCLHDGDYGAVRFSVLTERAGGGDSDEAPQTAQGEIGSSVWIPRG</sequence>
<dbReference type="EMBL" id="JBEGDP010000011">
    <property type="protein sequence ID" value="MEQ7847911.1"/>
    <property type="molecule type" value="Genomic_DNA"/>
</dbReference>
<accession>A0ABV1NZH1</accession>
<feature type="chain" id="PRO_5047418401" evidence="2">
    <location>
        <begin position="29"/>
        <end position="182"/>
    </location>
</feature>
<reference evidence="3 4" key="1">
    <citation type="submission" date="2024-02" db="EMBL/GenBank/DDBJ databases">
        <title>Full genome sequence of Nocardioides kribbensis.</title>
        <authorList>
            <person name="Poletto B.L."/>
            <person name="Silva G."/>
            <person name="Galante D."/>
            <person name="Campos K.R."/>
            <person name="Santos M.B.N."/>
            <person name="Sacchi C.T."/>
        </authorList>
    </citation>
    <scope>NUCLEOTIDE SEQUENCE [LARGE SCALE GENOMIC DNA]</scope>
    <source>
        <strain evidence="3 4">O4R</strain>
    </source>
</reference>
<proteinExistence type="predicted"/>
<keyword evidence="2" id="KW-0732">Signal</keyword>
<comment type="caution">
    <text evidence="3">The sequence shown here is derived from an EMBL/GenBank/DDBJ whole genome shotgun (WGS) entry which is preliminary data.</text>
</comment>
<dbReference type="RefSeq" id="WP_349501088.1">
    <property type="nucleotide sequence ID" value="NZ_JBEFCX010000273.1"/>
</dbReference>
<feature type="signal peptide" evidence="2">
    <location>
        <begin position="1"/>
        <end position="28"/>
    </location>
</feature>
<protein>
    <submittedName>
        <fullName evidence="3">Uncharacterized protein</fullName>
    </submittedName>
</protein>
<keyword evidence="4" id="KW-1185">Reference proteome</keyword>
<feature type="region of interest" description="Disordered" evidence="1">
    <location>
        <begin position="157"/>
        <end position="182"/>
    </location>
</feature>
<evidence type="ECO:0000256" key="1">
    <source>
        <dbReference type="SAM" id="MobiDB-lite"/>
    </source>
</evidence>